<keyword evidence="1" id="KW-1133">Transmembrane helix</keyword>
<sequence length="138" mass="15187">MKKFLKAEKGLSLVECVIALLLSAVAIISLVEMQSLAWRGAGKSDYLGRAQAVLQRELETCQYNILRGNNIPADTKWMDQYGKEVQEGAADAFFEVHYLQTTPASIPANTRLLNVKVKWPGSKTGIGSSIIVLPQSDY</sequence>
<proteinExistence type="predicted"/>
<reference evidence="2" key="1">
    <citation type="journal article" date="2015" name="Proc. Natl. Acad. Sci. U.S.A.">
        <title>Networks of energetic and metabolic interactions define dynamics in microbial communities.</title>
        <authorList>
            <person name="Embree M."/>
            <person name="Liu J.K."/>
            <person name="Al-Bassam M.M."/>
            <person name="Zengler K."/>
        </authorList>
    </citation>
    <scope>NUCLEOTIDE SEQUENCE</scope>
</reference>
<organism evidence="2">
    <name type="scientific">hydrocarbon metagenome</name>
    <dbReference type="NCBI Taxonomy" id="938273"/>
    <lineage>
        <taxon>unclassified sequences</taxon>
        <taxon>metagenomes</taxon>
        <taxon>ecological metagenomes</taxon>
    </lineage>
</organism>
<comment type="caution">
    <text evidence="2">The sequence shown here is derived from an EMBL/GenBank/DDBJ whole genome shotgun (WGS) entry which is preliminary data.</text>
</comment>
<gene>
    <name evidence="2" type="ORF">ASZ90_006417</name>
</gene>
<keyword evidence="1" id="KW-0472">Membrane</keyword>
<dbReference type="AlphaFoldDB" id="A0A0W8FS93"/>
<evidence type="ECO:0000313" key="2">
    <source>
        <dbReference type="EMBL" id="KUG23771.1"/>
    </source>
</evidence>
<accession>A0A0W8FS93</accession>
<name>A0A0W8FS93_9ZZZZ</name>
<dbReference type="EMBL" id="LNQE01000887">
    <property type="protein sequence ID" value="KUG23771.1"/>
    <property type="molecule type" value="Genomic_DNA"/>
</dbReference>
<evidence type="ECO:0008006" key="3">
    <source>
        <dbReference type="Google" id="ProtNLM"/>
    </source>
</evidence>
<evidence type="ECO:0000256" key="1">
    <source>
        <dbReference type="SAM" id="Phobius"/>
    </source>
</evidence>
<keyword evidence="1" id="KW-0812">Transmembrane</keyword>
<feature type="transmembrane region" description="Helical" evidence="1">
    <location>
        <begin position="12"/>
        <end position="31"/>
    </location>
</feature>
<protein>
    <recommendedName>
        <fullName evidence="3">Prepilin-type N-terminal cleavage/methylation domain-containing protein</fullName>
    </recommendedName>
</protein>